<evidence type="ECO:0000313" key="2">
    <source>
        <dbReference type="EMBL" id="BBM88078.1"/>
    </source>
</evidence>
<keyword evidence="1" id="KW-0472">Membrane</keyword>
<feature type="transmembrane region" description="Helical" evidence="1">
    <location>
        <begin position="95"/>
        <end position="116"/>
    </location>
</feature>
<name>A0A5S9ITX5_UABAM</name>
<proteinExistence type="predicted"/>
<feature type="transmembrane region" description="Helical" evidence="1">
    <location>
        <begin position="199"/>
        <end position="216"/>
    </location>
</feature>
<feature type="transmembrane region" description="Helical" evidence="1">
    <location>
        <begin position="173"/>
        <end position="193"/>
    </location>
</feature>
<organism evidence="2 3">
    <name type="scientific">Uabimicrobium amorphum</name>
    <dbReference type="NCBI Taxonomy" id="2596890"/>
    <lineage>
        <taxon>Bacteria</taxon>
        <taxon>Pseudomonadati</taxon>
        <taxon>Planctomycetota</taxon>
        <taxon>Candidatus Uabimicrobiia</taxon>
        <taxon>Candidatus Uabimicrobiales</taxon>
        <taxon>Candidatus Uabimicrobiaceae</taxon>
        <taxon>Candidatus Uabimicrobium</taxon>
    </lineage>
</organism>
<keyword evidence="3" id="KW-1185">Reference proteome</keyword>
<dbReference type="KEGG" id="uam:UABAM_06494"/>
<accession>A0A5S9ITX5</accession>
<protein>
    <recommendedName>
        <fullName evidence="4">Histidine kinase N-terminal 7TM region domain-containing protein</fullName>
    </recommendedName>
</protein>
<dbReference type="OrthoDB" id="159908at2"/>
<dbReference type="AlphaFoldDB" id="A0A5S9ITX5"/>
<reference evidence="2 3" key="1">
    <citation type="submission" date="2019-08" db="EMBL/GenBank/DDBJ databases">
        <title>Complete genome sequence of Candidatus Uab amorphum.</title>
        <authorList>
            <person name="Shiratori T."/>
            <person name="Suzuki S."/>
            <person name="Kakizawa Y."/>
            <person name="Ishida K."/>
        </authorList>
    </citation>
    <scope>NUCLEOTIDE SEQUENCE [LARGE SCALE GENOMIC DNA]</scope>
    <source>
        <strain evidence="2 3">SRT547</strain>
    </source>
</reference>
<dbReference type="Proteomes" id="UP000326354">
    <property type="component" value="Chromosome"/>
</dbReference>
<evidence type="ECO:0008006" key="4">
    <source>
        <dbReference type="Google" id="ProtNLM"/>
    </source>
</evidence>
<feature type="transmembrane region" description="Helical" evidence="1">
    <location>
        <begin position="66"/>
        <end position="88"/>
    </location>
</feature>
<gene>
    <name evidence="2" type="ORF">UABAM_06494</name>
</gene>
<dbReference type="EMBL" id="AP019860">
    <property type="protein sequence ID" value="BBM88078.1"/>
    <property type="molecule type" value="Genomic_DNA"/>
</dbReference>
<keyword evidence="1" id="KW-1133">Transmembrane helix</keyword>
<feature type="transmembrane region" description="Helical" evidence="1">
    <location>
        <begin position="6"/>
        <end position="23"/>
    </location>
</feature>
<feature type="transmembrane region" description="Helical" evidence="1">
    <location>
        <begin position="35"/>
        <end position="60"/>
    </location>
</feature>
<sequence>MQLVYYLPIITTITAVFFSWEVANRYRERQGLHLLWWSIGIVCFGLGTLIESCVTLFGWHPSLFRLWYITGALLGAAPLAQGTVYLLLNKKIAHTLAVFLSLFVVIASTFVFLTPIDASLAEGGQLTGKVIVWKKVRYFSIFLNVYAVFFLGGGALLSAWRFYKKGREHYNRFIGNVLITLGTFCAAAGGASARMGHTEILYVAELIALVIIYLGYRINIKPVK</sequence>
<feature type="transmembrane region" description="Helical" evidence="1">
    <location>
        <begin position="136"/>
        <end position="161"/>
    </location>
</feature>
<keyword evidence="1" id="KW-0812">Transmembrane</keyword>
<evidence type="ECO:0000313" key="3">
    <source>
        <dbReference type="Proteomes" id="UP000326354"/>
    </source>
</evidence>
<dbReference type="RefSeq" id="WP_151972234.1">
    <property type="nucleotide sequence ID" value="NZ_AP019860.1"/>
</dbReference>
<evidence type="ECO:0000256" key="1">
    <source>
        <dbReference type="SAM" id="Phobius"/>
    </source>
</evidence>